<comment type="caution">
    <text evidence="1">The sequence shown here is derived from an EMBL/GenBank/DDBJ whole genome shotgun (WGS) entry which is preliminary data.</text>
</comment>
<dbReference type="Proteomes" id="UP000260790">
    <property type="component" value="Unassembled WGS sequence"/>
</dbReference>
<dbReference type="EMBL" id="QSQR01000012">
    <property type="protein sequence ID" value="RGK44441.1"/>
    <property type="molecule type" value="Genomic_DNA"/>
</dbReference>
<protein>
    <submittedName>
        <fullName evidence="1">Uncharacterized protein</fullName>
    </submittedName>
</protein>
<evidence type="ECO:0000313" key="1">
    <source>
        <dbReference type="EMBL" id="RGK44441.1"/>
    </source>
</evidence>
<dbReference type="AlphaFoldDB" id="A0A8B2Z292"/>
<name>A0A8B2Z292_9LACO</name>
<organism evidence="1 2">
    <name type="scientific">Ligilactobacillus ruminis</name>
    <dbReference type="NCBI Taxonomy" id="1623"/>
    <lineage>
        <taxon>Bacteria</taxon>
        <taxon>Bacillati</taxon>
        <taxon>Bacillota</taxon>
        <taxon>Bacilli</taxon>
        <taxon>Lactobacillales</taxon>
        <taxon>Lactobacillaceae</taxon>
        <taxon>Ligilactobacillus</taxon>
    </lineage>
</organism>
<evidence type="ECO:0000313" key="2">
    <source>
        <dbReference type="Proteomes" id="UP000260790"/>
    </source>
</evidence>
<proteinExistence type="predicted"/>
<sequence length="65" mass="7440">MCERVLQDASKKYSACAEINALKPLGLTEPLKSGRLLRADFKNRCFARNRELTFTGRFQKSLFCP</sequence>
<reference evidence="1 2" key="1">
    <citation type="submission" date="2018-08" db="EMBL/GenBank/DDBJ databases">
        <title>A genome reference for cultivated species of the human gut microbiota.</title>
        <authorList>
            <person name="Zou Y."/>
            <person name="Xue W."/>
            <person name="Luo G."/>
        </authorList>
    </citation>
    <scope>NUCLEOTIDE SEQUENCE [LARGE SCALE GENOMIC DNA]</scope>
    <source>
        <strain evidence="1 2">TF10-9AT</strain>
    </source>
</reference>
<accession>A0A8B2Z292</accession>
<gene>
    <name evidence="1" type="ORF">DXD09_10285</name>
</gene>